<keyword evidence="2" id="KW-1185">Reference proteome</keyword>
<dbReference type="Gene3D" id="3.60.10.10">
    <property type="entry name" value="Endonuclease/exonuclease/phosphatase"/>
    <property type="match status" value="1"/>
</dbReference>
<proteinExistence type="predicted"/>
<organism evidence="1 2">
    <name type="scientific">Babesia divergens</name>
    <dbReference type="NCBI Taxonomy" id="32595"/>
    <lineage>
        <taxon>Eukaryota</taxon>
        <taxon>Sar</taxon>
        <taxon>Alveolata</taxon>
        <taxon>Apicomplexa</taxon>
        <taxon>Aconoidasida</taxon>
        <taxon>Piroplasmida</taxon>
        <taxon>Babesiidae</taxon>
        <taxon>Babesia</taxon>
    </lineage>
</organism>
<reference evidence="1" key="2">
    <citation type="submission" date="2021-05" db="EMBL/GenBank/DDBJ databases">
        <authorList>
            <person name="Pain A."/>
        </authorList>
    </citation>
    <scope>NUCLEOTIDE SEQUENCE</scope>
    <source>
        <strain evidence="1">1802A</strain>
    </source>
</reference>
<gene>
    <name evidence="1" type="ORF">X943_001649</name>
</gene>
<dbReference type="InterPro" id="IPR036691">
    <property type="entry name" value="Endo/exonu/phosph_ase_sf"/>
</dbReference>
<dbReference type="AlphaFoldDB" id="A0AAD9G6Z9"/>
<protein>
    <recommendedName>
        <fullName evidence="3">Endonuclease/exonuclease/phosphatase domain-containing protein</fullName>
    </recommendedName>
</protein>
<dbReference type="Proteomes" id="UP001195914">
    <property type="component" value="Unassembled WGS sequence"/>
</dbReference>
<sequence>MFSIVQLPLLQQRFVVEDRTFMVTIEVVDSKTLPDNVESGADADNIHGSLSTVEDGLHEQGNLNSMIEWSPVIDSSNLEGVLPQSRNGITSSTSSCGTDHDDEHNPLLADDPTEVDPLELTESMSVISSEEFIPTSGEITELDPDDPRTILTWNSSGLSEEMGRKKVWGRFMQLVETSNPDIVVFQNVKLCESEMTGLCPKVLEKGDGRSVQISYEQQMRDGKLLLDLSRGPFKSYHKIQSLACWKIGGQIVYIKKRFKIQPKHEDKLQVPPPSKRLPV</sequence>
<evidence type="ECO:0000313" key="1">
    <source>
        <dbReference type="EMBL" id="KAK1932970.1"/>
    </source>
</evidence>
<evidence type="ECO:0008006" key="3">
    <source>
        <dbReference type="Google" id="ProtNLM"/>
    </source>
</evidence>
<evidence type="ECO:0000313" key="2">
    <source>
        <dbReference type="Proteomes" id="UP001195914"/>
    </source>
</evidence>
<dbReference type="EMBL" id="JAHBMH010000073">
    <property type="protein sequence ID" value="KAK1932970.1"/>
    <property type="molecule type" value="Genomic_DNA"/>
</dbReference>
<reference evidence="1" key="1">
    <citation type="journal article" date="2014" name="Nucleic Acids Res.">
        <title>The evolutionary dynamics of variant antigen genes in Babesia reveal a history of genomic innovation underlying host-parasite interaction.</title>
        <authorList>
            <person name="Jackson A.P."/>
            <person name="Otto T.D."/>
            <person name="Darby A."/>
            <person name="Ramaprasad A."/>
            <person name="Xia D."/>
            <person name="Echaide I.E."/>
            <person name="Farber M."/>
            <person name="Gahlot S."/>
            <person name="Gamble J."/>
            <person name="Gupta D."/>
            <person name="Gupta Y."/>
            <person name="Jackson L."/>
            <person name="Malandrin L."/>
            <person name="Malas T.B."/>
            <person name="Moussa E."/>
            <person name="Nair M."/>
            <person name="Reid A.J."/>
            <person name="Sanders M."/>
            <person name="Sharma J."/>
            <person name="Tracey A."/>
            <person name="Quail M.A."/>
            <person name="Weir W."/>
            <person name="Wastling J.M."/>
            <person name="Hall N."/>
            <person name="Willadsen P."/>
            <person name="Lingelbach K."/>
            <person name="Shiels B."/>
            <person name="Tait A."/>
            <person name="Berriman M."/>
            <person name="Allred D.R."/>
            <person name="Pain A."/>
        </authorList>
    </citation>
    <scope>NUCLEOTIDE SEQUENCE</scope>
    <source>
        <strain evidence="1">1802A</strain>
    </source>
</reference>
<comment type="caution">
    <text evidence="1">The sequence shown here is derived from an EMBL/GenBank/DDBJ whole genome shotgun (WGS) entry which is preliminary data.</text>
</comment>
<accession>A0AAD9G6Z9</accession>
<name>A0AAD9G6Z9_BABDI</name>